<dbReference type="Proteomes" id="UP000255469">
    <property type="component" value="Unassembled WGS sequence"/>
</dbReference>
<sequence>MENTFESKNYRYNCYRMMKKKRTIMLLGLLLTVLTAVAGGTVKVACVGNSVTWGMTISDREENCYPAQLQRMLGSGYEVRNFGHSGATLLRHGHRPYLEQKEYQEALDFKADLVVIHLGLNDTDPRNWPEHSEEFNADYIRLIDSFFRVNPKAKIWICLMTPIFDRHPRFESSTRDWYAAIQRHIRQIASTGKTSLIDLHTPLYGRPDLFADAIHPNAEGAGIIARTVYGALTGKHGGLALPPLYTDGMVFQRNEPVVFRGSADAGETVKVDFNGRVRSAVTDGAGKWSVTFPAETAGGPYPAVISNGRKTVTISEIYVGEVWLCSGQSNMELPVCAVQSGERDLEEADRQKRLHLFNMSAISPTDAVTWSAATCDSVNRHQFLHVGPWRSCSRASLSGFSAVAYHFGRMLADSLQVPVGIICNAVGGTTTEAWIDRQTLEWQFPAILHDWYHGDYGMKWARERALLNIGASRNRLQRHPYTPAYMFETALLPLEGYGIRGVVWYQGESNAHNMELHERLFPLLLKSWRSFFHHPDLPFLFAQLSSLNRPSWPRFRDSQCRMASALHNTWMAVTSDLGDSLEVHYRNKKPVGERLAMQALHHCYGYDLVSEGPVCLSVSEKGNGLCLKFSHARSLSVRSPSGSDSRLLGFEVAGADGIYYPADARILQPDTVTVFSPSVAHPLSVRYGWQPFTRANLVNEAGLPCSTFQQQADGLSD</sequence>
<dbReference type="InterPro" id="IPR013783">
    <property type="entry name" value="Ig-like_fold"/>
</dbReference>
<dbReference type="InterPro" id="IPR036514">
    <property type="entry name" value="SGNH_hydro_sf"/>
</dbReference>
<dbReference type="InterPro" id="IPR039329">
    <property type="entry name" value="SIAE"/>
</dbReference>
<dbReference type="Pfam" id="PF03629">
    <property type="entry name" value="SASA"/>
    <property type="match status" value="1"/>
</dbReference>
<protein>
    <submittedName>
        <fullName evidence="4">Domain of uncharacterized function (DUF303)</fullName>
    </submittedName>
</protein>
<dbReference type="Pfam" id="PF13472">
    <property type="entry name" value="Lipase_GDSL_2"/>
    <property type="match status" value="1"/>
</dbReference>
<name>A0A379ED52_9BACT</name>
<feature type="domain" description="SGNH hydrolase-type esterase" evidence="3">
    <location>
        <begin position="46"/>
        <end position="221"/>
    </location>
</feature>
<organism evidence="4 5">
    <name type="scientific">Prevotella denticola</name>
    <dbReference type="NCBI Taxonomy" id="28129"/>
    <lineage>
        <taxon>Bacteria</taxon>
        <taxon>Pseudomonadati</taxon>
        <taxon>Bacteroidota</taxon>
        <taxon>Bacteroidia</taxon>
        <taxon>Bacteroidales</taxon>
        <taxon>Prevotellaceae</taxon>
        <taxon>Prevotella</taxon>
    </lineage>
</organism>
<dbReference type="AlphaFoldDB" id="A0A379ED52"/>
<dbReference type="PANTHER" id="PTHR22901">
    <property type="entry name" value="SIALATE O-ACETYLESTERASE"/>
    <property type="match status" value="1"/>
</dbReference>
<dbReference type="GO" id="GO:0005975">
    <property type="term" value="P:carbohydrate metabolic process"/>
    <property type="evidence" value="ECO:0007669"/>
    <property type="project" value="TreeGrafter"/>
</dbReference>
<evidence type="ECO:0000313" key="4">
    <source>
        <dbReference type="EMBL" id="SUB94334.1"/>
    </source>
</evidence>
<reference evidence="4 5" key="1">
    <citation type="submission" date="2018-06" db="EMBL/GenBank/DDBJ databases">
        <authorList>
            <consortium name="Pathogen Informatics"/>
            <person name="Doyle S."/>
        </authorList>
    </citation>
    <scope>NUCLEOTIDE SEQUENCE [LARGE SCALE GENOMIC DNA]</scope>
    <source>
        <strain evidence="4 5">NCTC13067</strain>
    </source>
</reference>
<evidence type="ECO:0000259" key="3">
    <source>
        <dbReference type="Pfam" id="PF13472"/>
    </source>
</evidence>
<feature type="domain" description="Sialate O-acetylesterase" evidence="2">
    <location>
        <begin position="496"/>
        <end position="600"/>
    </location>
</feature>
<evidence type="ECO:0000259" key="2">
    <source>
        <dbReference type="Pfam" id="PF03629"/>
    </source>
</evidence>
<evidence type="ECO:0000256" key="1">
    <source>
        <dbReference type="ARBA" id="ARBA00022801"/>
    </source>
</evidence>
<dbReference type="InterPro" id="IPR013830">
    <property type="entry name" value="SGNH_hydro"/>
</dbReference>
<dbReference type="SUPFAM" id="SSF52266">
    <property type="entry name" value="SGNH hydrolase"/>
    <property type="match status" value="2"/>
</dbReference>
<evidence type="ECO:0000313" key="5">
    <source>
        <dbReference type="Proteomes" id="UP000255469"/>
    </source>
</evidence>
<dbReference type="Gene3D" id="3.40.50.1110">
    <property type="entry name" value="SGNH hydrolase"/>
    <property type="match status" value="2"/>
</dbReference>
<dbReference type="GO" id="GO:0001681">
    <property type="term" value="F:sialate O-acetylesterase activity"/>
    <property type="evidence" value="ECO:0007669"/>
    <property type="project" value="InterPro"/>
</dbReference>
<gene>
    <name evidence="4" type="ORF">NCTC13067_02203</name>
</gene>
<accession>A0A379ED52</accession>
<dbReference type="EMBL" id="UGTM01000002">
    <property type="protein sequence ID" value="SUB94334.1"/>
    <property type="molecule type" value="Genomic_DNA"/>
</dbReference>
<dbReference type="Gene3D" id="2.60.40.10">
    <property type="entry name" value="Immunoglobulins"/>
    <property type="match status" value="1"/>
</dbReference>
<dbReference type="PANTHER" id="PTHR22901:SF0">
    <property type="entry name" value="SIALATE O-ACETYLESTERASE"/>
    <property type="match status" value="1"/>
</dbReference>
<proteinExistence type="predicted"/>
<keyword evidence="1" id="KW-0378">Hydrolase</keyword>
<dbReference type="InterPro" id="IPR005181">
    <property type="entry name" value="SASA"/>
</dbReference>